<protein>
    <submittedName>
        <fullName evidence="1">Sugar ABC transporter substrate-binding protein</fullName>
    </submittedName>
</protein>
<dbReference type="AlphaFoldDB" id="A0A401Z8L1"/>
<reference evidence="2" key="1">
    <citation type="submission" date="2018-12" db="EMBL/GenBank/DDBJ databases">
        <title>Tengunoibacter tsumagoiensis gen. nov., sp. nov., Dictyobacter kobayashii sp. nov., D. alpinus sp. nov., and D. joshuensis sp. nov. and description of Dictyobacteraceae fam. nov. within the order Ktedonobacterales isolated from Tengu-no-mugimeshi.</title>
        <authorList>
            <person name="Wang C.M."/>
            <person name="Zheng Y."/>
            <person name="Sakai Y."/>
            <person name="Toyoda A."/>
            <person name="Minakuchi Y."/>
            <person name="Abe K."/>
            <person name="Yokota A."/>
            <person name="Yabe S."/>
        </authorList>
    </citation>
    <scope>NUCLEOTIDE SEQUENCE [LARGE SCALE GENOMIC DNA]</scope>
    <source>
        <strain evidence="2">S-27</strain>
    </source>
</reference>
<organism evidence="1 2">
    <name type="scientific">Dictyobacter aurantiacus</name>
    <dbReference type="NCBI Taxonomy" id="1936993"/>
    <lineage>
        <taxon>Bacteria</taxon>
        <taxon>Bacillati</taxon>
        <taxon>Chloroflexota</taxon>
        <taxon>Ktedonobacteria</taxon>
        <taxon>Ktedonobacterales</taxon>
        <taxon>Dictyobacteraceae</taxon>
        <taxon>Dictyobacter</taxon>
    </lineage>
</organism>
<evidence type="ECO:0000313" key="2">
    <source>
        <dbReference type="Proteomes" id="UP000287224"/>
    </source>
</evidence>
<comment type="caution">
    <text evidence="1">The sequence shown here is derived from an EMBL/GenBank/DDBJ whole genome shotgun (WGS) entry which is preliminary data.</text>
</comment>
<dbReference type="Pfam" id="PF13416">
    <property type="entry name" value="SBP_bac_8"/>
    <property type="match status" value="1"/>
</dbReference>
<sequence>MSSITRRQFMIDGGKVAVGTSALAALLAACGGGSSGSSTPQAQTLRYWALGYQPNGANATGKLTDAAVQAYMKSHKDITVKVTGYTGDNAGFTKVTQAVNGGSSVDVFRIPSDNLPLLVKQGSVQPIDDYLTADDKADIYPNLLDAVKINGKAYAWPLWVPPVGMYLNLDIFKERGVPVPADDWTYEQFVEIAQKLTFTRANGQKVYGFTGMIDPGVVNTWPFIMGDGGVPLTPDNKKYAFDSPETITGLQKLVDLAQKYKVTPPDFGTQAAEDISTGFSQHKNYAMYCAPSGDSSGYAAMNMNFTVKPMPMGKLGKHLTTGGIGLIAVAKSSNSDRIKAAMNMASYLTGNQVAKDVPKYYLAPGARKSITVTDPINKFTPMVSYTYLMPLIAEWTQIRTLIHTHLQNAVLGKETPEQALKAPANEINSILADSQS</sequence>
<dbReference type="OrthoDB" id="9782846at2"/>
<dbReference type="Proteomes" id="UP000287224">
    <property type="component" value="Unassembled WGS sequence"/>
</dbReference>
<dbReference type="Gene3D" id="3.40.190.10">
    <property type="entry name" value="Periplasmic binding protein-like II"/>
    <property type="match status" value="1"/>
</dbReference>
<dbReference type="PROSITE" id="PS51257">
    <property type="entry name" value="PROKAR_LIPOPROTEIN"/>
    <property type="match status" value="1"/>
</dbReference>
<dbReference type="PANTHER" id="PTHR43649:SF12">
    <property type="entry name" value="DIACETYLCHITOBIOSE BINDING PROTEIN DASA"/>
    <property type="match status" value="1"/>
</dbReference>
<dbReference type="PANTHER" id="PTHR43649">
    <property type="entry name" value="ARABINOSE-BINDING PROTEIN-RELATED"/>
    <property type="match status" value="1"/>
</dbReference>
<gene>
    <name evidence="1" type="primary">ABC-SBP</name>
    <name evidence="1" type="ORF">KDAU_05140</name>
</gene>
<proteinExistence type="predicted"/>
<dbReference type="EMBL" id="BIFQ01000001">
    <property type="protein sequence ID" value="GCE03185.1"/>
    <property type="molecule type" value="Genomic_DNA"/>
</dbReference>
<dbReference type="InterPro" id="IPR006059">
    <property type="entry name" value="SBP"/>
</dbReference>
<keyword evidence="2" id="KW-1185">Reference proteome</keyword>
<dbReference type="InterPro" id="IPR050490">
    <property type="entry name" value="Bact_solute-bd_prot1"/>
</dbReference>
<dbReference type="RefSeq" id="WP_126594486.1">
    <property type="nucleotide sequence ID" value="NZ_BIFQ01000001.1"/>
</dbReference>
<name>A0A401Z8L1_9CHLR</name>
<accession>A0A401Z8L1</accession>
<evidence type="ECO:0000313" key="1">
    <source>
        <dbReference type="EMBL" id="GCE03185.1"/>
    </source>
</evidence>
<dbReference type="SUPFAM" id="SSF53850">
    <property type="entry name" value="Periplasmic binding protein-like II"/>
    <property type="match status" value="1"/>
</dbReference>